<evidence type="ECO:0000256" key="1">
    <source>
        <dbReference type="ARBA" id="ARBA00022670"/>
    </source>
</evidence>
<sequence>MIKLTSKHLQQITQQAEKTYPEECCGLLLGKLEPDTNHVIEVRATENSWNNQDFEFLSLTEGSKRDRFTIAPEVILKIQKEARDRNLLIIGVYHSHPDHPAIPSEFDRLIAWSQYSYIVVSVQAGKAVDLRSWKLDDSHQFESEEILLIDETF</sequence>
<dbReference type="RefSeq" id="WP_015954211.1">
    <property type="nucleotide sequence ID" value="NC_011729.1"/>
</dbReference>
<dbReference type="Proteomes" id="UP000002384">
    <property type="component" value="Chromosome"/>
</dbReference>
<dbReference type="SMART" id="SM00232">
    <property type="entry name" value="JAB_MPN"/>
    <property type="match status" value="1"/>
</dbReference>
<dbReference type="PROSITE" id="PS50249">
    <property type="entry name" value="MPN"/>
    <property type="match status" value="1"/>
</dbReference>
<dbReference type="InterPro" id="IPR037518">
    <property type="entry name" value="MPN"/>
</dbReference>
<dbReference type="HOGENOM" id="CLU_116765_4_0_3"/>
<dbReference type="GO" id="GO:0006508">
    <property type="term" value="P:proteolysis"/>
    <property type="evidence" value="ECO:0007669"/>
    <property type="project" value="UniProtKB-KW"/>
</dbReference>
<keyword evidence="2" id="KW-0479">Metal-binding</keyword>
<dbReference type="CDD" id="cd08070">
    <property type="entry name" value="MPN_like"/>
    <property type="match status" value="1"/>
</dbReference>
<dbReference type="InterPro" id="IPR051929">
    <property type="entry name" value="VirAsm_ModProt"/>
</dbReference>
<dbReference type="Pfam" id="PF14464">
    <property type="entry name" value="Prok-JAB"/>
    <property type="match status" value="1"/>
</dbReference>
<gene>
    <name evidence="7" type="ordered locus">PCC7424_2183</name>
</gene>
<keyword evidence="5" id="KW-0482">Metalloprotease</keyword>
<dbReference type="Gene3D" id="3.40.140.10">
    <property type="entry name" value="Cytidine Deaminase, domain 2"/>
    <property type="match status" value="1"/>
</dbReference>
<dbReference type="SUPFAM" id="SSF102712">
    <property type="entry name" value="JAB1/MPN domain"/>
    <property type="match status" value="1"/>
</dbReference>
<organism evidence="7 8">
    <name type="scientific">Gloeothece citriformis (strain PCC 7424)</name>
    <name type="common">Cyanothece sp. (strain PCC 7424)</name>
    <dbReference type="NCBI Taxonomy" id="65393"/>
    <lineage>
        <taxon>Bacteria</taxon>
        <taxon>Bacillati</taxon>
        <taxon>Cyanobacteriota</taxon>
        <taxon>Cyanophyceae</taxon>
        <taxon>Oscillatoriophycideae</taxon>
        <taxon>Chroococcales</taxon>
        <taxon>Aphanothecaceae</taxon>
        <taxon>Gloeothece</taxon>
        <taxon>Gloeothece citriformis</taxon>
    </lineage>
</organism>
<dbReference type="OrthoDB" id="9802958at2"/>
<evidence type="ECO:0000256" key="3">
    <source>
        <dbReference type="ARBA" id="ARBA00022801"/>
    </source>
</evidence>
<dbReference type="eggNOG" id="COG1310">
    <property type="taxonomic scope" value="Bacteria"/>
</dbReference>
<dbReference type="STRING" id="65393.PCC7424_2183"/>
<evidence type="ECO:0000313" key="8">
    <source>
        <dbReference type="Proteomes" id="UP000002384"/>
    </source>
</evidence>
<dbReference type="GO" id="GO:0008235">
    <property type="term" value="F:metalloexopeptidase activity"/>
    <property type="evidence" value="ECO:0007669"/>
    <property type="project" value="TreeGrafter"/>
</dbReference>
<keyword evidence="3" id="KW-0378">Hydrolase</keyword>
<accession>B7KGD4</accession>
<evidence type="ECO:0000256" key="5">
    <source>
        <dbReference type="ARBA" id="ARBA00023049"/>
    </source>
</evidence>
<dbReference type="PANTHER" id="PTHR34858">
    <property type="entry name" value="CYSO-CYSTEINE PEPTIDASE"/>
    <property type="match status" value="1"/>
</dbReference>
<dbReference type="InterPro" id="IPR028090">
    <property type="entry name" value="JAB_dom_prok"/>
</dbReference>
<evidence type="ECO:0000259" key="6">
    <source>
        <dbReference type="PROSITE" id="PS50249"/>
    </source>
</evidence>
<keyword evidence="4" id="KW-0862">Zinc</keyword>
<dbReference type="InterPro" id="IPR000555">
    <property type="entry name" value="JAMM/MPN+_dom"/>
</dbReference>
<dbReference type="PANTHER" id="PTHR34858:SF1">
    <property type="entry name" value="CYSO-CYSTEINE PEPTIDASE"/>
    <property type="match status" value="1"/>
</dbReference>
<evidence type="ECO:0000313" key="7">
    <source>
        <dbReference type="EMBL" id="ACK70605.1"/>
    </source>
</evidence>
<proteinExistence type="predicted"/>
<dbReference type="GO" id="GO:0008270">
    <property type="term" value="F:zinc ion binding"/>
    <property type="evidence" value="ECO:0007669"/>
    <property type="project" value="TreeGrafter"/>
</dbReference>
<evidence type="ECO:0000256" key="2">
    <source>
        <dbReference type="ARBA" id="ARBA00022723"/>
    </source>
</evidence>
<reference evidence="8" key="1">
    <citation type="journal article" date="2011" name="MBio">
        <title>Novel metabolic attributes of the genus Cyanothece, comprising a group of unicellular nitrogen-fixing Cyanobacteria.</title>
        <authorList>
            <person name="Bandyopadhyay A."/>
            <person name="Elvitigala T."/>
            <person name="Welsh E."/>
            <person name="Stockel J."/>
            <person name="Liberton M."/>
            <person name="Min H."/>
            <person name="Sherman L.A."/>
            <person name="Pakrasi H.B."/>
        </authorList>
    </citation>
    <scope>NUCLEOTIDE SEQUENCE [LARGE SCALE GENOMIC DNA]</scope>
    <source>
        <strain evidence="8">PCC 7424</strain>
    </source>
</reference>
<dbReference type="FunFam" id="3.40.140.10:FF:000085">
    <property type="entry name" value="Mov34/MPN/PAD-1 family protein"/>
    <property type="match status" value="1"/>
</dbReference>
<dbReference type="EMBL" id="CP001291">
    <property type="protein sequence ID" value="ACK70605.1"/>
    <property type="molecule type" value="Genomic_DNA"/>
</dbReference>
<keyword evidence="8" id="KW-1185">Reference proteome</keyword>
<name>B7KGD4_GLOC7</name>
<feature type="domain" description="MPN" evidence="6">
    <location>
        <begin position="2"/>
        <end position="150"/>
    </location>
</feature>
<keyword evidence="1" id="KW-0645">Protease</keyword>
<dbReference type="KEGG" id="cyc:PCC7424_2183"/>
<evidence type="ECO:0000256" key="4">
    <source>
        <dbReference type="ARBA" id="ARBA00022833"/>
    </source>
</evidence>
<dbReference type="AlphaFoldDB" id="B7KGD4"/>
<protein>
    <submittedName>
        <fullName evidence="7">Mov34/MPN/PAD-1 family protein</fullName>
    </submittedName>
</protein>